<organism evidence="1 2">
    <name type="scientific">Aldrovandia affinis</name>
    <dbReference type="NCBI Taxonomy" id="143900"/>
    <lineage>
        <taxon>Eukaryota</taxon>
        <taxon>Metazoa</taxon>
        <taxon>Chordata</taxon>
        <taxon>Craniata</taxon>
        <taxon>Vertebrata</taxon>
        <taxon>Euteleostomi</taxon>
        <taxon>Actinopterygii</taxon>
        <taxon>Neopterygii</taxon>
        <taxon>Teleostei</taxon>
        <taxon>Notacanthiformes</taxon>
        <taxon>Halosauridae</taxon>
        <taxon>Aldrovandia</taxon>
    </lineage>
</organism>
<evidence type="ECO:0000313" key="1">
    <source>
        <dbReference type="EMBL" id="KAJ8385565.1"/>
    </source>
</evidence>
<comment type="caution">
    <text evidence="1">The sequence shown here is derived from an EMBL/GenBank/DDBJ whole genome shotgun (WGS) entry which is preliminary data.</text>
</comment>
<dbReference type="Proteomes" id="UP001221898">
    <property type="component" value="Unassembled WGS sequence"/>
</dbReference>
<gene>
    <name evidence="1" type="ORF">AAFF_G00185190</name>
</gene>
<sequence>MQIVKNSRKNCSFDWLHMQVWQNHSLHQITKIQEYRAVVSTLLYGSWVLYKRHIRLLECFQQRCLRSIMNIRWQDYITNNVVLEKDQMPSMESILLIRQVALGRKGALRFDNIRHQTAEERRRRRKGTVSAQSLTQASTSHEYQCPSCHRTCSSSIGLFSHQHACRK</sequence>
<keyword evidence="2" id="KW-1185">Reference proteome</keyword>
<proteinExistence type="predicted"/>
<accession>A0AAD7RK87</accession>
<name>A0AAD7RK87_9TELE</name>
<protein>
    <submittedName>
        <fullName evidence="1">Uncharacterized protein</fullName>
    </submittedName>
</protein>
<reference evidence="1" key="1">
    <citation type="journal article" date="2023" name="Science">
        <title>Genome structures resolve the early diversification of teleost fishes.</title>
        <authorList>
            <person name="Parey E."/>
            <person name="Louis A."/>
            <person name="Montfort J."/>
            <person name="Bouchez O."/>
            <person name="Roques C."/>
            <person name="Iampietro C."/>
            <person name="Lluch J."/>
            <person name="Castinel A."/>
            <person name="Donnadieu C."/>
            <person name="Desvignes T."/>
            <person name="Floi Bucao C."/>
            <person name="Jouanno E."/>
            <person name="Wen M."/>
            <person name="Mejri S."/>
            <person name="Dirks R."/>
            <person name="Jansen H."/>
            <person name="Henkel C."/>
            <person name="Chen W.J."/>
            <person name="Zahm M."/>
            <person name="Cabau C."/>
            <person name="Klopp C."/>
            <person name="Thompson A.W."/>
            <person name="Robinson-Rechavi M."/>
            <person name="Braasch I."/>
            <person name="Lecointre G."/>
            <person name="Bobe J."/>
            <person name="Postlethwait J.H."/>
            <person name="Berthelot C."/>
            <person name="Roest Crollius H."/>
            <person name="Guiguen Y."/>
        </authorList>
    </citation>
    <scope>NUCLEOTIDE SEQUENCE</scope>
    <source>
        <strain evidence="1">NC1722</strain>
    </source>
</reference>
<dbReference type="EMBL" id="JAINUG010000247">
    <property type="protein sequence ID" value="KAJ8385565.1"/>
    <property type="molecule type" value="Genomic_DNA"/>
</dbReference>
<dbReference type="AlphaFoldDB" id="A0AAD7RK87"/>
<evidence type="ECO:0000313" key="2">
    <source>
        <dbReference type="Proteomes" id="UP001221898"/>
    </source>
</evidence>